<evidence type="ECO:0000256" key="6">
    <source>
        <dbReference type="RuleBase" id="RU363076"/>
    </source>
</evidence>
<dbReference type="Proteomes" id="UP000321832">
    <property type="component" value="Unassembled WGS sequence"/>
</dbReference>
<keyword evidence="4 6" id="KW-1133">Transmembrane helix</keyword>
<dbReference type="EMBL" id="VOPW01000001">
    <property type="protein sequence ID" value="TXC65434.1"/>
    <property type="molecule type" value="Genomic_DNA"/>
</dbReference>
<gene>
    <name evidence="7" type="ORF">FSC37_02955</name>
</gene>
<dbReference type="PANTHER" id="PTHR23427">
    <property type="entry name" value="SURFEIT LOCUS PROTEIN"/>
    <property type="match status" value="1"/>
</dbReference>
<keyword evidence="3 6" id="KW-0812">Transmembrane</keyword>
<dbReference type="PROSITE" id="PS50895">
    <property type="entry name" value="SURF1"/>
    <property type="match status" value="1"/>
</dbReference>
<dbReference type="GO" id="GO:0005886">
    <property type="term" value="C:plasma membrane"/>
    <property type="evidence" value="ECO:0007669"/>
    <property type="project" value="UniProtKB-SubCell"/>
</dbReference>
<comment type="subcellular location">
    <subcellularLocation>
        <location evidence="6">Cell membrane</location>
        <topology evidence="6">Multi-pass membrane protein</topology>
    </subcellularLocation>
    <subcellularLocation>
        <location evidence="1">Membrane</location>
    </subcellularLocation>
</comment>
<dbReference type="AlphaFoldDB" id="A0A5C6TXY4"/>
<name>A0A5C6TXY4_9BURK</name>
<keyword evidence="6" id="KW-1003">Cell membrane</keyword>
<feature type="transmembrane region" description="Helical" evidence="6">
    <location>
        <begin position="211"/>
        <end position="231"/>
    </location>
</feature>
<evidence type="ECO:0000256" key="4">
    <source>
        <dbReference type="ARBA" id="ARBA00022989"/>
    </source>
</evidence>
<dbReference type="InterPro" id="IPR002994">
    <property type="entry name" value="Surf1/Shy1"/>
</dbReference>
<dbReference type="InterPro" id="IPR045214">
    <property type="entry name" value="Surf1/Surf4"/>
</dbReference>
<comment type="caution">
    <text evidence="7">The sequence shown here is derived from an EMBL/GenBank/DDBJ whole genome shotgun (WGS) entry which is preliminary data.</text>
</comment>
<comment type="caution">
    <text evidence="6">Lacks conserved residue(s) required for the propagation of feature annotation.</text>
</comment>
<dbReference type="CDD" id="cd06662">
    <property type="entry name" value="SURF1"/>
    <property type="match status" value="1"/>
</dbReference>
<evidence type="ECO:0000256" key="1">
    <source>
        <dbReference type="ARBA" id="ARBA00004370"/>
    </source>
</evidence>
<sequence>MNVRGRSLVVLLAAVIAAGITARLGVWQLSRAAQKESLQASLDSRGAAPPLAADALARSTAEAANQHHRRITLEGRWVSGRTVYLDNRPMDGRAGFYVVTPLALPDGDAVLVQRGWVPRHAADRSRLPAVATPEGMVRIEGRIAPPPSRLFELGAEQQGLIRQNLDVDAFGRETGLRLRPLSVQQTDMPGAPADGLLRSWPAPAVDVHKHYGYAFQWFALASLITGLYVWFQLVRPRLRRRA</sequence>
<organism evidence="7 8">
    <name type="scientific">Piscinibacter aquaticus</name>
    <dbReference type="NCBI Taxonomy" id="392597"/>
    <lineage>
        <taxon>Bacteria</taxon>
        <taxon>Pseudomonadati</taxon>
        <taxon>Pseudomonadota</taxon>
        <taxon>Betaproteobacteria</taxon>
        <taxon>Burkholderiales</taxon>
        <taxon>Sphaerotilaceae</taxon>
        <taxon>Piscinibacter</taxon>
    </lineage>
</organism>
<protein>
    <recommendedName>
        <fullName evidence="6">SURF1-like protein</fullName>
    </recommendedName>
</protein>
<evidence type="ECO:0000256" key="5">
    <source>
        <dbReference type="ARBA" id="ARBA00023136"/>
    </source>
</evidence>
<evidence type="ECO:0000256" key="3">
    <source>
        <dbReference type="ARBA" id="ARBA00022692"/>
    </source>
</evidence>
<accession>A0A5C6TXY4</accession>
<evidence type="ECO:0000313" key="7">
    <source>
        <dbReference type="EMBL" id="TXC65434.1"/>
    </source>
</evidence>
<dbReference type="PANTHER" id="PTHR23427:SF2">
    <property type="entry name" value="SURFEIT LOCUS PROTEIN 1"/>
    <property type="match status" value="1"/>
</dbReference>
<proteinExistence type="inferred from homology"/>
<reference evidence="7 8" key="1">
    <citation type="submission" date="2019-08" db="EMBL/GenBank/DDBJ databases">
        <authorList>
            <person name="Khan S.A."/>
            <person name="Jeon C.O."/>
            <person name="Jeong S.E."/>
        </authorList>
    </citation>
    <scope>NUCLEOTIDE SEQUENCE [LARGE SCALE GENOMIC DNA]</scope>
    <source>
        <strain evidence="8">IMCC1728</strain>
    </source>
</reference>
<evidence type="ECO:0000256" key="2">
    <source>
        <dbReference type="ARBA" id="ARBA00007165"/>
    </source>
</evidence>
<keyword evidence="8" id="KW-1185">Reference proteome</keyword>
<dbReference type="Pfam" id="PF02104">
    <property type="entry name" value="SURF1"/>
    <property type="match status" value="1"/>
</dbReference>
<comment type="similarity">
    <text evidence="2 6">Belongs to the SURF1 family.</text>
</comment>
<keyword evidence="5 6" id="KW-0472">Membrane</keyword>
<evidence type="ECO:0000313" key="8">
    <source>
        <dbReference type="Proteomes" id="UP000321832"/>
    </source>
</evidence>